<organism evidence="4 5">
    <name type="scientific">Parascaris equorum</name>
    <name type="common">Equine roundworm</name>
    <dbReference type="NCBI Taxonomy" id="6256"/>
    <lineage>
        <taxon>Eukaryota</taxon>
        <taxon>Metazoa</taxon>
        <taxon>Ecdysozoa</taxon>
        <taxon>Nematoda</taxon>
        <taxon>Chromadorea</taxon>
        <taxon>Rhabditida</taxon>
        <taxon>Spirurina</taxon>
        <taxon>Ascaridomorpha</taxon>
        <taxon>Ascaridoidea</taxon>
        <taxon>Ascarididae</taxon>
        <taxon>Parascaris</taxon>
    </lineage>
</organism>
<accession>A0A914S096</accession>
<dbReference type="SUPFAM" id="SSF63712">
    <property type="entry name" value="Nicotinic receptor ligand binding domain-like"/>
    <property type="match status" value="1"/>
</dbReference>
<dbReference type="WBParaSite" id="PEQ_0001199801-mRNA-1">
    <property type="protein sequence ID" value="PEQ_0001199801-mRNA-1"/>
    <property type="gene ID" value="PEQ_0001199801"/>
</dbReference>
<evidence type="ECO:0000256" key="1">
    <source>
        <dbReference type="ARBA" id="ARBA00004141"/>
    </source>
</evidence>
<feature type="transmembrane region" description="Helical" evidence="2">
    <location>
        <begin position="138"/>
        <end position="160"/>
    </location>
</feature>
<feature type="transmembrane region" description="Helical" evidence="2">
    <location>
        <begin position="172"/>
        <end position="200"/>
    </location>
</feature>
<dbReference type="Gene3D" id="2.70.170.10">
    <property type="entry name" value="Neurotransmitter-gated ion-channel ligand-binding domain"/>
    <property type="match status" value="1"/>
</dbReference>
<evidence type="ECO:0000313" key="4">
    <source>
        <dbReference type="Proteomes" id="UP000887564"/>
    </source>
</evidence>
<reference evidence="5" key="1">
    <citation type="submission" date="2022-11" db="UniProtKB">
        <authorList>
            <consortium name="WormBaseParasite"/>
        </authorList>
    </citation>
    <scope>IDENTIFICATION</scope>
</reference>
<evidence type="ECO:0000256" key="2">
    <source>
        <dbReference type="SAM" id="Phobius"/>
    </source>
</evidence>
<dbReference type="InterPro" id="IPR038050">
    <property type="entry name" value="Neuro_actylchol_rec"/>
</dbReference>
<keyword evidence="2" id="KW-1133">Transmembrane helix</keyword>
<protein>
    <submittedName>
        <fullName evidence="5">Neurotransmitter-gated ion-channel ligand-binding domain-containing protein</fullName>
    </submittedName>
</protein>
<dbReference type="SUPFAM" id="SSF90112">
    <property type="entry name" value="Neurotransmitter-gated ion-channel transmembrane pore"/>
    <property type="match status" value="1"/>
</dbReference>
<proteinExistence type="predicted"/>
<dbReference type="Pfam" id="PF02932">
    <property type="entry name" value="Neur_chan_memb"/>
    <property type="match status" value="1"/>
</dbReference>
<dbReference type="Gene3D" id="1.20.58.390">
    <property type="entry name" value="Neurotransmitter-gated ion-channel transmembrane domain"/>
    <property type="match status" value="1"/>
</dbReference>
<keyword evidence="2" id="KW-0812">Transmembrane</keyword>
<keyword evidence="4" id="KW-1185">Reference proteome</keyword>
<comment type="subcellular location">
    <subcellularLocation>
        <location evidence="1">Membrane</location>
        <topology evidence="1">Multi-pass membrane protein</topology>
    </subcellularLocation>
</comment>
<dbReference type="InterPro" id="IPR036734">
    <property type="entry name" value="Neur_chan_lig-bd_sf"/>
</dbReference>
<name>A0A914S096_PAREQ</name>
<dbReference type="GO" id="GO:0016020">
    <property type="term" value="C:membrane"/>
    <property type="evidence" value="ECO:0007669"/>
    <property type="project" value="UniProtKB-SubCell"/>
</dbReference>
<feature type="domain" description="Neurotransmitter-gated ion-channel transmembrane" evidence="3">
    <location>
        <begin position="133"/>
        <end position="257"/>
    </location>
</feature>
<dbReference type="InterPro" id="IPR036719">
    <property type="entry name" value="Neuro-gated_channel_TM_sf"/>
</dbReference>
<evidence type="ECO:0000313" key="5">
    <source>
        <dbReference type="WBParaSite" id="PEQ_0001199801-mRNA-1"/>
    </source>
</evidence>
<sequence>MQICEKVTIFSADSNYNITISTKATLHYSGEVIWEPPAIFKKTLLRDGIQFGSWTYSEDLLVLELLDGEPHYELETNEFGEVDNITIVDDGIDLSDYYPSVEWDIMSRVAIRRTKNYPSCCPQSDAYIDIMVDSGEKVTLCISILVALTVFFLLLTEIIPATSISLPLIGKYLLFTMVMVTLSVVVTVICEFSMFLTYYGQKLALNLHFRTPTTHRMPEWVKWLFLKFLPKVLFMRRPLADTDDRYKRVSQRRGDNCEKVAINYHEHRVSRDIGRALSTSPIDERIQKLYYSPAVMKAFENKKAKRPPSSLSLKTVRSNTITMNVESHAS</sequence>
<evidence type="ECO:0000259" key="3">
    <source>
        <dbReference type="Pfam" id="PF02932"/>
    </source>
</evidence>
<keyword evidence="2" id="KW-0472">Membrane</keyword>
<dbReference type="Proteomes" id="UP000887564">
    <property type="component" value="Unplaced"/>
</dbReference>
<dbReference type="CDD" id="cd19064">
    <property type="entry name" value="LGIC_TM_nAChR"/>
    <property type="match status" value="1"/>
</dbReference>
<dbReference type="AlphaFoldDB" id="A0A914S096"/>
<dbReference type="InterPro" id="IPR006029">
    <property type="entry name" value="Neurotrans-gated_channel_TM"/>
</dbReference>
<dbReference type="GO" id="GO:0005230">
    <property type="term" value="F:extracellular ligand-gated monoatomic ion channel activity"/>
    <property type="evidence" value="ECO:0007669"/>
    <property type="project" value="InterPro"/>
</dbReference>